<comment type="caution">
    <text evidence="3">The sequence shown here is derived from an EMBL/GenBank/DDBJ whole genome shotgun (WGS) entry which is preliminary data.</text>
</comment>
<accession>A0AAN6ZH24</accession>
<keyword evidence="4" id="KW-1185">Reference proteome</keyword>
<feature type="region of interest" description="Disordered" evidence="1">
    <location>
        <begin position="1"/>
        <end position="27"/>
    </location>
</feature>
<keyword evidence="2" id="KW-1133">Transmembrane helix</keyword>
<protein>
    <submittedName>
        <fullName evidence="3">Uncharacterized protein</fullName>
    </submittedName>
</protein>
<keyword evidence="2" id="KW-0472">Membrane</keyword>
<evidence type="ECO:0000313" key="4">
    <source>
        <dbReference type="Proteomes" id="UP001304895"/>
    </source>
</evidence>
<evidence type="ECO:0000313" key="3">
    <source>
        <dbReference type="EMBL" id="KAK4137274.1"/>
    </source>
</evidence>
<evidence type="ECO:0000256" key="2">
    <source>
        <dbReference type="SAM" id="Phobius"/>
    </source>
</evidence>
<dbReference type="AlphaFoldDB" id="A0AAN6ZH24"/>
<proteinExistence type="predicted"/>
<organism evidence="3 4">
    <name type="scientific">Trichocladium antarcticum</name>
    <dbReference type="NCBI Taxonomy" id="1450529"/>
    <lineage>
        <taxon>Eukaryota</taxon>
        <taxon>Fungi</taxon>
        <taxon>Dikarya</taxon>
        <taxon>Ascomycota</taxon>
        <taxon>Pezizomycotina</taxon>
        <taxon>Sordariomycetes</taxon>
        <taxon>Sordariomycetidae</taxon>
        <taxon>Sordariales</taxon>
        <taxon>Chaetomiaceae</taxon>
        <taxon>Trichocladium</taxon>
    </lineage>
</organism>
<evidence type="ECO:0000256" key="1">
    <source>
        <dbReference type="SAM" id="MobiDB-lite"/>
    </source>
</evidence>
<reference evidence="3" key="1">
    <citation type="journal article" date="2023" name="Mol. Phylogenet. Evol.">
        <title>Genome-scale phylogeny and comparative genomics of the fungal order Sordariales.</title>
        <authorList>
            <person name="Hensen N."/>
            <person name="Bonometti L."/>
            <person name="Westerberg I."/>
            <person name="Brannstrom I.O."/>
            <person name="Guillou S."/>
            <person name="Cros-Aarteil S."/>
            <person name="Calhoun S."/>
            <person name="Haridas S."/>
            <person name="Kuo A."/>
            <person name="Mondo S."/>
            <person name="Pangilinan J."/>
            <person name="Riley R."/>
            <person name="LaButti K."/>
            <person name="Andreopoulos B."/>
            <person name="Lipzen A."/>
            <person name="Chen C."/>
            <person name="Yan M."/>
            <person name="Daum C."/>
            <person name="Ng V."/>
            <person name="Clum A."/>
            <person name="Steindorff A."/>
            <person name="Ohm R.A."/>
            <person name="Martin F."/>
            <person name="Silar P."/>
            <person name="Natvig D.O."/>
            <person name="Lalanne C."/>
            <person name="Gautier V."/>
            <person name="Ament-Velasquez S.L."/>
            <person name="Kruys A."/>
            <person name="Hutchinson M.I."/>
            <person name="Powell A.J."/>
            <person name="Barry K."/>
            <person name="Miller A.N."/>
            <person name="Grigoriev I.V."/>
            <person name="Debuchy R."/>
            <person name="Gladieux P."/>
            <person name="Hiltunen Thoren M."/>
            <person name="Johannesson H."/>
        </authorList>
    </citation>
    <scope>NUCLEOTIDE SEQUENCE</scope>
    <source>
        <strain evidence="3">CBS 123565</strain>
    </source>
</reference>
<reference evidence="3" key="2">
    <citation type="submission" date="2023-05" db="EMBL/GenBank/DDBJ databases">
        <authorList>
            <consortium name="Lawrence Berkeley National Laboratory"/>
            <person name="Steindorff A."/>
            <person name="Hensen N."/>
            <person name="Bonometti L."/>
            <person name="Westerberg I."/>
            <person name="Brannstrom I.O."/>
            <person name="Guillou S."/>
            <person name="Cros-Aarteil S."/>
            <person name="Calhoun S."/>
            <person name="Haridas S."/>
            <person name="Kuo A."/>
            <person name="Mondo S."/>
            <person name="Pangilinan J."/>
            <person name="Riley R."/>
            <person name="Labutti K."/>
            <person name="Andreopoulos B."/>
            <person name="Lipzen A."/>
            <person name="Chen C."/>
            <person name="Yanf M."/>
            <person name="Daum C."/>
            <person name="Ng V."/>
            <person name="Clum A."/>
            <person name="Ohm R."/>
            <person name="Martin F."/>
            <person name="Silar P."/>
            <person name="Natvig D."/>
            <person name="Lalanne C."/>
            <person name="Gautier V."/>
            <person name="Ament-Velasquez S.L."/>
            <person name="Kruys A."/>
            <person name="Hutchinson M.I."/>
            <person name="Powell A.J."/>
            <person name="Barry K."/>
            <person name="Miller A.N."/>
            <person name="Grigoriev I.V."/>
            <person name="Debuchy R."/>
            <person name="Gladieux P."/>
            <person name="Thoren M.H."/>
            <person name="Johannesson H."/>
        </authorList>
    </citation>
    <scope>NUCLEOTIDE SEQUENCE</scope>
    <source>
        <strain evidence="3">CBS 123565</strain>
    </source>
</reference>
<sequence length="181" mass="20201">MDGWRGLDGMEPHQKKRPATTDNRVRDGFRRGRNRTASFASNFGPLRRGKSVKAHVYNIKINTHTHTHTHTHIIALALGTGWLACLGLGIGLAWVRTCRNGSESDGPAARARSVLSRTPRSIRLDRGEEPLRQWTSLTRQRGPGDSPLIYTVKAPTYLHSARHAGLMQFVFDVLTSNAERN</sequence>
<dbReference type="Proteomes" id="UP001304895">
    <property type="component" value="Unassembled WGS sequence"/>
</dbReference>
<keyword evidence="2" id="KW-0812">Transmembrane</keyword>
<dbReference type="EMBL" id="MU853402">
    <property type="protein sequence ID" value="KAK4137274.1"/>
    <property type="molecule type" value="Genomic_DNA"/>
</dbReference>
<feature type="transmembrane region" description="Helical" evidence="2">
    <location>
        <begin position="73"/>
        <end position="95"/>
    </location>
</feature>
<gene>
    <name evidence="3" type="ORF">BT67DRAFT_101501</name>
</gene>
<name>A0AAN6ZH24_9PEZI</name>